<sequence>MSKRIEELVFKPKGIAAAEEYFKNVHMTQEQHKIFLDFVNIFIEHIPLNEMAVKGIGWRAVSEWQLKHKRDLLGLESEPPEERIKSIEEILNIVKTLLTEILEDPAQKSILDDVMKELLEFYKKEHAFR</sequence>
<dbReference type="EMBL" id="LAZR01015581">
    <property type="protein sequence ID" value="KKM08306.1"/>
    <property type="molecule type" value="Genomic_DNA"/>
</dbReference>
<reference evidence="1" key="1">
    <citation type="journal article" date="2015" name="Nature">
        <title>Complex archaea that bridge the gap between prokaryotes and eukaryotes.</title>
        <authorList>
            <person name="Spang A."/>
            <person name="Saw J.H."/>
            <person name="Jorgensen S.L."/>
            <person name="Zaremba-Niedzwiedzka K."/>
            <person name="Martijn J."/>
            <person name="Lind A.E."/>
            <person name="van Eijk R."/>
            <person name="Schleper C."/>
            <person name="Guy L."/>
            <person name="Ettema T.J."/>
        </authorList>
    </citation>
    <scope>NUCLEOTIDE SEQUENCE</scope>
</reference>
<evidence type="ECO:0000313" key="1">
    <source>
        <dbReference type="EMBL" id="KKM08306.1"/>
    </source>
</evidence>
<accession>A0A0F9JRW1</accession>
<organism evidence="1">
    <name type="scientific">marine sediment metagenome</name>
    <dbReference type="NCBI Taxonomy" id="412755"/>
    <lineage>
        <taxon>unclassified sequences</taxon>
        <taxon>metagenomes</taxon>
        <taxon>ecological metagenomes</taxon>
    </lineage>
</organism>
<comment type="caution">
    <text evidence="1">The sequence shown here is derived from an EMBL/GenBank/DDBJ whole genome shotgun (WGS) entry which is preliminary data.</text>
</comment>
<dbReference type="AlphaFoldDB" id="A0A0F9JRW1"/>
<gene>
    <name evidence="1" type="ORF">LCGC14_1725200</name>
</gene>
<proteinExistence type="predicted"/>
<name>A0A0F9JRW1_9ZZZZ</name>
<protein>
    <submittedName>
        <fullName evidence="1">Uncharacterized protein</fullName>
    </submittedName>
</protein>